<dbReference type="RefSeq" id="WP_136534966.1">
    <property type="nucleotide sequence ID" value="NZ_STGY01000051.1"/>
</dbReference>
<comment type="caution">
    <text evidence="2">The sequence shown here is derived from an EMBL/GenBank/DDBJ whole genome shotgun (WGS) entry which is preliminary data.</text>
</comment>
<dbReference type="Gene3D" id="1.10.10.2910">
    <property type="match status" value="1"/>
</dbReference>
<evidence type="ECO:0000313" key="2">
    <source>
        <dbReference type="EMBL" id="THV41166.1"/>
    </source>
</evidence>
<evidence type="ECO:0000313" key="3">
    <source>
        <dbReference type="Proteomes" id="UP000308760"/>
    </source>
</evidence>
<dbReference type="AlphaFoldDB" id="A0A4V4HSB7"/>
<reference evidence="3" key="1">
    <citation type="submission" date="2019-04" db="EMBL/GenBank/DDBJ databases">
        <title>Nocardioides xinjiangensis sp. nov.</title>
        <authorList>
            <person name="Liu S."/>
        </authorList>
    </citation>
    <scope>NUCLEOTIDE SEQUENCE [LARGE SCALE GENOMIC DNA]</scope>
    <source>
        <strain evidence="3">18</strain>
    </source>
</reference>
<name>A0A4V4HSB7_9ACTN</name>
<reference evidence="2 3" key="2">
    <citation type="submission" date="2019-05" db="EMBL/GenBank/DDBJ databases">
        <title>Glycomyces buryatensis sp. nov.</title>
        <authorList>
            <person name="Nikitina E."/>
        </authorList>
    </citation>
    <scope>NUCLEOTIDE SEQUENCE [LARGE SCALE GENOMIC DNA]</scope>
    <source>
        <strain evidence="2 3">18</strain>
    </source>
</reference>
<gene>
    <name evidence="2" type="ORF">FAB82_13020</name>
</gene>
<keyword evidence="3" id="KW-1185">Reference proteome</keyword>
<dbReference type="OrthoDB" id="3240543at2"/>
<dbReference type="Pfam" id="PF06114">
    <property type="entry name" value="Peptidase_M78"/>
    <property type="match status" value="1"/>
</dbReference>
<dbReference type="EMBL" id="STGY01000051">
    <property type="protein sequence ID" value="THV41166.1"/>
    <property type="molecule type" value="Genomic_DNA"/>
</dbReference>
<feature type="domain" description="IrrE N-terminal-like" evidence="1">
    <location>
        <begin position="71"/>
        <end position="171"/>
    </location>
</feature>
<dbReference type="InterPro" id="IPR010359">
    <property type="entry name" value="IrrE_HExxH"/>
</dbReference>
<dbReference type="Proteomes" id="UP000308760">
    <property type="component" value="Unassembled WGS sequence"/>
</dbReference>
<evidence type="ECO:0000259" key="1">
    <source>
        <dbReference type="Pfam" id="PF06114"/>
    </source>
</evidence>
<dbReference type="InterPro" id="IPR052345">
    <property type="entry name" value="Rad_response_metalloprotease"/>
</dbReference>
<sequence>MRMPTIHNAAQAQAGAMLNHLDQVAPGAAARLADDPFTELASWEGIRVKRVPELEGTTAGSCSVSGAYSTRTAPPALVVAESLSPRRQRFTLLHELGHHLQQNDLTLGEAALEHDDSKTFEDAACDAFAAAVLLPEPLASAVIEEHGATVETALELYSRTSASRAAICVRLAAAMQRPGVAAVIEESGTVSFAAAHGRIYPPARGSDQRANPLVKASLTNTSSAAVIRHGNALIRYSTGQDSAPLYGQAAWCDGLLLAVMYEFDAPWLPFSPPRERQSHDVDESTECGVCTACFTAADWCGQCREPRCPEGHCGCTRDAERICPGCFLLRHPAQFATGFGLCVDCCS</sequence>
<dbReference type="PANTHER" id="PTHR43236:SF1">
    <property type="entry name" value="BLL7220 PROTEIN"/>
    <property type="match status" value="1"/>
</dbReference>
<proteinExistence type="predicted"/>
<organism evidence="2 3">
    <name type="scientific">Glycomyces buryatensis</name>
    <dbReference type="NCBI Taxonomy" id="2570927"/>
    <lineage>
        <taxon>Bacteria</taxon>
        <taxon>Bacillati</taxon>
        <taxon>Actinomycetota</taxon>
        <taxon>Actinomycetes</taxon>
        <taxon>Glycomycetales</taxon>
        <taxon>Glycomycetaceae</taxon>
        <taxon>Glycomyces</taxon>
    </lineage>
</organism>
<dbReference type="PANTHER" id="PTHR43236">
    <property type="entry name" value="ANTITOXIN HIGA1"/>
    <property type="match status" value="1"/>
</dbReference>
<accession>A0A4V4HSB7</accession>
<protein>
    <submittedName>
        <fullName evidence="2">ImmA/IrrE family metallo-endopeptidase</fullName>
    </submittedName>
</protein>